<accession>A0A8H5G5E9</accession>
<sequence>MRGLTFVVPTMVRSLASQSPNLVIRLSRDGNWTQRIPGIMGPDNSYFYFGPEHSPGYIMYGNNLITLPMAHLSRQQREGSTSRYFTAQSGKIYKWRISPQRMECMDGRACICVWEMFSTSEHEFDARVTLSPVAMTLVTEIMTTLILNRMYLASGW</sequence>
<evidence type="ECO:0000313" key="1">
    <source>
        <dbReference type="EMBL" id="KAF5358694.1"/>
    </source>
</evidence>
<protein>
    <submittedName>
        <fullName evidence="1">Uncharacterized protein</fullName>
    </submittedName>
</protein>
<proteinExistence type="predicted"/>
<organism evidence="1 2">
    <name type="scientific">Tetrapyrgos nigripes</name>
    <dbReference type="NCBI Taxonomy" id="182062"/>
    <lineage>
        <taxon>Eukaryota</taxon>
        <taxon>Fungi</taxon>
        <taxon>Dikarya</taxon>
        <taxon>Basidiomycota</taxon>
        <taxon>Agaricomycotina</taxon>
        <taxon>Agaricomycetes</taxon>
        <taxon>Agaricomycetidae</taxon>
        <taxon>Agaricales</taxon>
        <taxon>Marasmiineae</taxon>
        <taxon>Marasmiaceae</taxon>
        <taxon>Tetrapyrgos</taxon>
    </lineage>
</organism>
<dbReference type="Proteomes" id="UP000559256">
    <property type="component" value="Unassembled WGS sequence"/>
</dbReference>
<dbReference type="EMBL" id="JAACJM010000049">
    <property type="protein sequence ID" value="KAF5358694.1"/>
    <property type="molecule type" value="Genomic_DNA"/>
</dbReference>
<name>A0A8H5G5E9_9AGAR</name>
<gene>
    <name evidence="1" type="ORF">D9758_007759</name>
</gene>
<reference evidence="1 2" key="1">
    <citation type="journal article" date="2020" name="ISME J.">
        <title>Uncovering the hidden diversity of litter-decomposition mechanisms in mushroom-forming fungi.</title>
        <authorList>
            <person name="Floudas D."/>
            <person name="Bentzer J."/>
            <person name="Ahren D."/>
            <person name="Johansson T."/>
            <person name="Persson P."/>
            <person name="Tunlid A."/>
        </authorList>
    </citation>
    <scope>NUCLEOTIDE SEQUENCE [LARGE SCALE GENOMIC DNA]</scope>
    <source>
        <strain evidence="1 2">CBS 291.85</strain>
    </source>
</reference>
<dbReference type="AlphaFoldDB" id="A0A8H5G5E9"/>
<evidence type="ECO:0000313" key="2">
    <source>
        <dbReference type="Proteomes" id="UP000559256"/>
    </source>
</evidence>
<dbReference type="OrthoDB" id="3168860at2759"/>
<keyword evidence="2" id="KW-1185">Reference proteome</keyword>
<comment type="caution">
    <text evidence="1">The sequence shown here is derived from an EMBL/GenBank/DDBJ whole genome shotgun (WGS) entry which is preliminary data.</text>
</comment>